<feature type="compositionally biased region" description="Low complexity" evidence="1">
    <location>
        <begin position="281"/>
        <end position="294"/>
    </location>
</feature>
<evidence type="ECO:0000313" key="2">
    <source>
        <dbReference type="EMBL" id="KAK7466557.1"/>
    </source>
</evidence>
<feature type="compositionally biased region" description="Acidic residues" evidence="1">
    <location>
        <begin position="70"/>
        <end position="83"/>
    </location>
</feature>
<feature type="region of interest" description="Disordered" evidence="1">
    <location>
        <begin position="142"/>
        <end position="234"/>
    </location>
</feature>
<feature type="compositionally biased region" description="Acidic residues" evidence="1">
    <location>
        <begin position="494"/>
        <end position="503"/>
    </location>
</feature>
<evidence type="ECO:0000313" key="3">
    <source>
        <dbReference type="Proteomes" id="UP001519460"/>
    </source>
</evidence>
<name>A0ABD0J953_9CAEN</name>
<protein>
    <submittedName>
        <fullName evidence="2">Uncharacterized protein</fullName>
    </submittedName>
</protein>
<accession>A0ABD0J953</accession>
<feature type="compositionally biased region" description="Polar residues" evidence="1">
    <location>
        <begin position="414"/>
        <end position="439"/>
    </location>
</feature>
<dbReference type="EMBL" id="JACVVK020000555">
    <property type="protein sequence ID" value="KAK7466557.1"/>
    <property type="molecule type" value="Genomic_DNA"/>
</dbReference>
<organism evidence="2 3">
    <name type="scientific">Batillaria attramentaria</name>
    <dbReference type="NCBI Taxonomy" id="370345"/>
    <lineage>
        <taxon>Eukaryota</taxon>
        <taxon>Metazoa</taxon>
        <taxon>Spiralia</taxon>
        <taxon>Lophotrochozoa</taxon>
        <taxon>Mollusca</taxon>
        <taxon>Gastropoda</taxon>
        <taxon>Caenogastropoda</taxon>
        <taxon>Sorbeoconcha</taxon>
        <taxon>Cerithioidea</taxon>
        <taxon>Batillariidae</taxon>
        <taxon>Batillaria</taxon>
    </lineage>
</organism>
<feature type="region of interest" description="Disordered" evidence="1">
    <location>
        <begin position="484"/>
        <end position="503"/>
    </location>
</feature>
<gene>
    <name evidence="2" type="ORF">BaRGS_00037341</name>
</gene>
<feature type="compositionally biased region" description="Polar residues" evidence="1">
    <location>
        <begin position="52"/>
        <end position="69"/>
    </location>
</feature>
<feature type="compositionally biased region" description="Low complexity" evidence="1">
    <location>
        <begin position="306"/>
        <end position="340"/>
    </location>
</feature>
<dbReference type="Proteomes" id="UP001519460">
    <property type="component" value="Unassembled WGS sequence"/>
</dbReference>
<evidence type="ECO:0000256" key="1">
    <source>
        <dbReference type="SAM" id="MobiDB-lite"/>
    </source>
</evidence>
<sequence>MADRPPSDENMAVSQDPGVSQQNLKESNKEETDLRGAQSNSKMDAPKKKTFKITSVTKSSQRGGSGDLTQDNDGDSIDDLDETVDSHTEDLSSEMYDCSKATDLDGQDALLTPEEVIKEKPARFKVVKIGTKETFRRGRWTCYDYPDAPEKPEKVEPKPEESHAAGGVQNSVHYGHGFDDPLKNPLLAGATGTMPSHQSSGPADSMSGTTKGPGESQSRQSSLSGIAQHSNQAGQSVQNAIATYSNHVAQSMPAYSVANALPYSTKGGQQVPAYSMQGMVPGQSIGQPGPSGQPLRAGMSAPNLPQQQTGGQTVTSQSVAGSIQGTQQQPPQQQPGSQASTIPANVHSQPAPASGAAQASQPQVPGAMQRGEYMNSAAQSMGQPPPSQQSAQQQQQQQPVYDATAQQPGGGYNLVSSGSGALPNLQNAMTTSTTDTSMEPGTAVDPKSVSAAPSQTAITPGHLDGNEIGDDMLGLGPGLEPLQIAVGGITNPNPEDDITTEEA</sequence>
<dbReference type="PANTHER" id="PTHR46745:SF1">
    <property type="entry name" value="TSC22 DOMAIN FAMILY PROTEIN 1"/>
    <property type="match status" value="1"/>
</dbReference>
<reference evidence="2 3" key="1">
    <citation type="journal article" date="2023" name="Sci. Data">
        <title>Genome assembly of the Korean intertidal mud-creeper Batillaria attramentaria.</title>
        <authorList>
            <person name="Patra A.K."/>
            <person name="Ho P.T."/>
            <person name="Jun S."/>
            <person name="Lee S.J."/>
            <person name="Kim Y."/>
            <person name="Won Y.J."/>
        </authorList>
    </citation>
    <scope>NUCLEOTIDE SEQUENCE [LARGE SCALE GENOMIC DNA]</scope>
    <source>
        <strain evidence="2">Wonlab-2016</strain>
    </source>
</reference>
<feature type="region of interest" description="Disordered" evidence="1">
    <location>
        <begin position="264"/>
        <end position="479"/>
    </location>
</feature>
<keyword evidence="3" id="KW-1185">Reference proteome</keyword>
<proteinExistence type="predicted"/>
<comment type="caution">
    <text evidence="2">The sequence shown here is derived from an EMBL/GenBank/DDBJ whole genome shotgun (WGS) entry which is preliminary data.</text>
</comment>
<feature type="compositionally biased region" description="Polar residues" evidence="1">
    <location>
        <begin position="193"/>
        <end position="234"/>
    </location>
</feature>
<feature type="compositionally biased region" description="Low complexity" evidence="1">
    <location>
        <begin position="376"/>
        <end position="407"/>
    </location>
</feature>
<feature type="compositionally biased region" description="Basic and acidic residues" evidence="1">
    <location>
        <begin position="148"/>
        <end position="163"/>
    </location>
</feature>
<feature type="compositionally biased region" description="Low complexity" evidence="1">
    <location>
        <begin position="348"/>
        <end position="367"/>
    </location>
</feature>
<dbReference type="PANTHER" id="PTHR46745">
    <property type="entry name" value="TSC22 DOMAIN FAMILY PROTEIN 1"/>
    <property type="match status" value="1"/>
</dbReference>
<feature type="region of interest" description="Disordered" evidence="1">
    <location>
        <begin position="1"/>
        <end position="103"/>
    </location>
</feature>
<dbReference type="AlphaFoldDB" id="A0ABD0J953"/>